<keyword evidence="2" id="KW-0732">Signal</keyword>
<name>A0A1H1TG11_9ACTN</name>
<organism evidence="3 4">
    <name type="scientific">Actinoplanes derwentensis</name>
    <dbReference type="NCBI Taxonomy" id="113562"/>
    <lineage>
        <taxon>Bacteria</taxon>
        <taxon>Bacillati</taxon>
        <taxon>Actinomycetota</taxon>
        <taxon>Actinomycetes</taxon>
        <taxon>Micromonosporales</taxon>
        <taxon>Micromonosporaceae</taxon>
        <taxon>Actinoplanes</taxon>
    </lineage>
</organism>
<dbReference type="RefSeq" id="WP_092542241.1">
    <property type="nucleotide sequence ID" value="NZ_BOMJ01000020.1"/>
</dbReference>
<dbReference type="Proteomes" id="UP000198688">
    <property type="component" value="Chromosome I"/>
</dbReference>
<dbReference type="EMBL" id="LT629758">
    <property type="protein sequence ID" value="SDS59235.1"/>
    <property type="molecule type" value="Genomic_DNA"/>
</dbReference>
<proteinExistence type="predicted"/>
<feature type="signal peptide" evidence="2">
    <location>
        <begin position="1"/>
        <end position="19"/>
    </location>
</feature>
<dbReference type="OrthoDB" id="3297947at2"/>
<dbReference type="PROSITE" id="PS51257">
    <property type="entry name" value="PROKAR_LIPOPROTEIN"/>
    <property type="match status" value="1"/>
</dbReference>
<evidence type="ECO:0008006" key="5">
    <source>
        <dbReference type="Google" id="ProtNLM"/>
    </source>
</evidence>
<evidence type="ECO:0000256" key="1">
    <source>
        <dbReference type="SAM" id="MobiDB-lite"/>
    </source>
</evidence>
<dbReference type="AlphaFoldDB" id="A0A1H1TG11"/>
<sequence>MLRRLPVTAAVMTVLALTAGCTTDTGGTPAEAATPTPSATTDPDSFVGVVRAQLPEIAEGRTDRQIQAIADTACTGLAAGESGDTIVDTTRTLGTADAEATDHATARELIKLAIDTTCLPQAPRVDEF</sequence>
<reference evidence="3 4" key="1">
    <citation type="submission" date="2016-10" db="EMBL/GenBank/DDBJ databases">
        <authorList>
            <person name="de Groot N.N."/>
        </authorList>
    </citation>
    <scope>NUCLEOTIDE SEQUENCE [LARGE SCALE GENOMIC DNA]</scope>
    <source>
        <strain evidence="3 4">DSM 43941</strain>
    </source>
</reference>
<gene>
    <name evidence="3" type="ORF">SAMN04489716_1132</name>
</gene>
<dbReference type="STRING" id="113562.SAMN04489716_1132"/>
<feature type="chain" id="PRO_5038654746" description="DUF732 domain-containing protein" evidence="2">
    <location>
        <begin position="20"/>
        <end position="128"/>
    </location>
</feature>
<keyword evidence="4" id="KW-1185">Reference proteome</keyword>
<evidence type="ECO:0000313" key="3">
    <source>
        <dbReference type="EMBL" id="SDS59235.1"/>
    </source>
</evidence>
<feature type="region of interest" description="Disordered" evidence="1">
    <location>
        <begin position="23"/>
        <end position="44"/>
    </location>
</feature>
<evidence type="ECO:0000256" key="2">
    <source>
        <dbReference type="SAM" id="SignalP"/>
    </source>
</evidence>
<protein>
    <recommendedName>
        <fullName evidence="5">DUF732 domain-containing protein</fullName>
    </recommendedName>
</protein>
<accession>A0A1H1TG11</accession>
<evidence type="ECO:0000313" key="4">
    <source>
        <dbReference type="Proteomes" id="UP000198688"/>
    </source>
</evidence>